<gene>
    <name evidence="2" type="ORF">AVDCRST_MAG33-1061</name>
</gene>
<dbReference type="AlphaFoldDB" id="A0A6J4UNL9"/>
<feature type="transmembrane region" description="Helical" evidence="1">
    <location>
        <begin position="169"/>
        <end position="190"/>
    </location>
</feature>
<organism evidence="2">
    <name type="scientific">uncultured Thermomicrobiales bacterium</name>
    <dbReference type="NCBI Taxonomy" id="1645740"/>
    <lineage>
        <taxon>Bacteria</taxon>
        <taxon>Pseudomonadati</taxon>
        <taxon>Thermomicrobiota</taxon>
        <taxon>Thermomicrobia</taxon>
        <taxon>Thermomicrobiales</taxon>
        <taxon>environmental samples</taxon>
    </lineage>
</organism>
<name>A0A6J4UNL9_9BACT</name>
<proteinExistence type="predicted"/>
<accession>A0A6J4UNL9</accession>
<feature type="transmembrane region" description="Helical" evidence="1">
    <location>
        <begin position="113"/>
        <end position="133"/>
    </location>
</feature>
<feature type="transmembrane region" description="Helical" evidence="1">
    <location>
        <begin position="47"/>
        <end position="65"/>
    </location>
</feature>
<keyword evidence="1" id="KW-1133">Transmembrane helix</keyword>
<keyword evidence="1" id="KW-0812">Transmembrane</keyword>
<feature type="transmembrane region" description="Helical" evidence="1">
    <location>
        <begin position="86"/>
        <end position="107"/>
    </location>
</feature>
<reference evidence="2" key="1">
    <citation type="submission" date="2020-02" db="EMBL/GenBank/DDBJ databases">
        <authorList>
            <person name="Meier V. D."/>
        </authorList>
    </citation>
    <scope>NUCLEOTIDE SEQUENCE</scope>
    <source>
        <strain evidence="2">AVDCRST_MAG33</strain>
    </source>
</reference>
<evidence type="ECO:0008006" key="3">
    <source>
        <dbReference type="Google" id="ProtNLM"/>
    </source>
</evidence>
<evidence type="ECO:0000313" key="2">
    <source>
        <dbReference type="EMBL" id="CAA9553228.1"/>
    </source>
</evidence>
<keyword evidence="1" id="KW-0472">Membrane</keyword>
<evidence type="ECO:0000256" key="1">
    <source>
        <dbReference type="SAM" id="Phobius"/>
    </source>
</evidence>
<sequence length="191" mass="20470">MKVDGLRRIWLRSVTAYTLAGALASGLVGVSAGWLGSLIPGGDAMRAVLVVAALVGIWVALREAIARTWPMPQIRRQTPETLRVRYSAPVAAALWGFDLGLVFSTWLTFAGPWFVLAVALALGDPLAGAVLFLGHWLARAAWLWLAPYLLTSARVGPEFSRQVTRTIGLFRTVQVVAATIGVVAVLRLVVG</sequence>
<dbReference type="EMBL" id="CADCWK010000099">
    <property type="protein sequence ID" value="CAA9553228.1"/>
    <property type="molecule type" value="Genomic_DNA"/>
</dbReference>
<protein>
    <recommendedName>
        <fullName evidence="3">Urease accessory protein UreH-like transmembrane domain-containing protein</fullName>
    </recommendedName>
</protein>
<feature type="transmembrane region" description="Helical" evidence="1">
    <location>
        <begin position="9"/>
        <end position="35"/>
    </location>
</feature>